<dbReference type="Proteomes" id="UP000002218">
    <property type="component" value="Chromosome"/>
</dbReference>
<evidence type="ECO:0008006" key="4">
    <source>
        <dbReference type="Google" id="ProtNLM"/>
    </source>
</evidence>
<organism evidence="2 3">
    <name type="scientific">Nakamurella multipartita (strain ATCC 700099 / DSM 44233 / CIP 104796 / JCM 9543 / NBRC 105858 / Y-104)</name>
    <name type="common">Microsphaera multipartita</name>
    <dbReference type="NCBI Taxonomy" id="479431"/>
    <lineage>
        <taxon>Bacteria</taxon>
        <taxon>Bacillati</taxon>
        <taxon>Actinomycetota</taxon>
        <taxon>Actinomycetes</taxon>
        <taxon>Nakamurellales</taxon>
        <taxon>Nakamurellaceae</taxon>
        <taxon>Nakamurella</taxon>
    </lineage>
</organism>
<dbReference type="KEGG" id="nml:Namu_4170"/>
<keyword evidence="3" id="KW-1185">Reference proteome</keyword>
<evidence type="ECO:0000313" key="3">
    <source>
        <dbReference type="Proteomes" id="UP000002218"/>
    </source>
</evidence>
<sequence>MATTARTRVTARHTEPDMTGMEPDPRPPRPGLPGRASKPVRPFLPRRAAPATDESPRVRRDRRGRGLRSPLLPVDVPASRTRAQRFDQAVLEAVAELEGHWPGKLEALEFAVDEVPGVPADGPESASDEVVLDSGVPLTRFLPPGMDARGRPTKARIVVYRRPLEVRAGDAGELGDLVAEVLGEQLAAVLGEPDEGEDPVS</sequence>
<feature type="region of interest" description="Disordered" evidence="1">
    <location>
        <begin position="1"/>
        <end position="76"/>
    </location>
</feature>
<dbReference type="eggNOG" id="COG3824">
    <property type="taxonomic scope" value="Bacteria"/>
</dbReference>
<proteinExistence type="predicted"/>
<protein>
    <recommendedName>
        <fullName evidence="4">Zinicin-like metallopeptidase</fullName>
    </recommendedName>
</protein>
<gene>
    <name evidence="2" type="ordered locus">Namu_4170</name>
</gene>
<dbReference type="EMBL" id="CP001737">
    <property type="protein sequence ID" value="ACV80459.1"/>
    <property type="molecule type" value="Genomic_DNA"/>
</dbReference>
<accession>C8XIJ4</accession>
<dbReference type="SUPFAM" id="SSF55486">
    <property type="entry name" value="Metalloproteases ('zincins'), catalytic domain"/>
    <property type="match status" value="1"/>
</dbReference>
<dbReference type="STRING" id="479431.Namu_4170"/>
<dbReference type="Gene3D" id="3.30.2010.20">
    <property type="match status" value="1"/>
</dbReference>
<reference evidence="2 3" key="2">
    <citation type="journal article" date="2010" name="Stand. Genomic Sci.">
        <title>Complete genome sequence of Nakamurella multipartita type strain (Y-104).</title>
        <authorList>
            <person name="Tice H."/>
            <person name="Mayilraj S."/>
            <person name="Sims D."/>
            <person name="Lapidus A."/>
            <person name="Nolan M."/>
            <person name="Lucas S."/>
            <person name="Glavina Del Rio T."/>
            <person name="Copeland A."/>
            <person name="Cheng J.F."/>
            <person name="Meincke L."/>
            <person name="Bruce D."/>
            <person name="Goodwin L."/>
            <person name="Pitluck S."/>
            <person name="Ivanova N."/>
            <person name="Mavromatis K."/>
            <person name="Ovchinnikova G."/>
            <person name="Pati A."/>
            <person name="Chen A."/>
            <person name="Palaniappan K."/>
            <person name="Land M."/>
            <person name="Hauser L."/>
            <person name="Chang Y.J."/>
            <person name="Jeffries C.D."/>
            <person name="Detter J.C."/>
            <person name="Brettin T."/>
            <person name="Rohde M."/>
            <person name="Goker M."/>
            <person name="Bristow J."/>
            <person name="Eisen J.A."/>
            <person name="Markowitz V."/>
            <person name="Hugenholtz P."/>
            <person name="Kyrpides N.C."/>
            <person name="Klenk H.P."/>
            <person name="Chen F."/>
        </authorList>
    </citation>
    <scope>NUCLEOTIDE SEQUENCE [LARGE SCALE GENOMIC DNA]</scope>
    <source>
        <strain evidence="3">ATCC 700099 / DSM 44233 / CIP 104796 / JCM 9543 / NBRC 105858 / Y-104</strain>
    </source>
</reference>
<evidence type="ECO:0000256" key="1">
    <source>
        <dbReference type="SAM" id="MobiDB-lite"/>
    </source>
</evidence>
<reference evidence="3" key="1">
    <citation type="submission" date="2009-09" db="EMBL/GenBank/DDBJ databases">
        <title>The complete genome of Nakamurella multipartita DSM 44233.</title>
        <authorList>
            <consortium name="US DOE Joint Genome Institute (JGI-PGF)"/>
            <person name="Lucas S."/>
            <person name="Copeland A."/>
            <person name="Lapidus A."/>
            <person name="Glavina del Rio T."/>
            <person name="Dalin E."/>
            <person name="Tice H."/>
            <person name="Bruce D."/>
            <person name="Goodwin L."/>
            <person name="Pitluck S."/>
            <person name="Kyrpides N."/>
            <person name="Mavromatis K."/>
            <person name="Ivanova N."/>
            <person name="Ovchinnikova G."/>
            <person name="Sims D."/>
            <person name="Meincke L."/>
            <person name="Brettin T."/>
            <person name="Detter J.C."/>
            <person name="Han C."/>
            <person name="Larimer F."/>
            <person name="Land M."/>
            <person name="Hauser L."/>
            <person name="Markowitz V."/>
            <person name="Cheng J.-F."/>
            <person name="Hugenholtz P."/>
            <person name="Woyke T."/>
            <person name="Wu D."/>
            <person name="Klenk H.-P."/>
            <person name="Eisen J.A."/>
        </authorList>
    </citation>
    <scope>NUCLEOTIDE SEQUENCE [LARGE SCALE GENOMIC DNA]</scope>
    <source>
        <strain evidence="3">ATCC 700099 / DSM 44233 / CIP 104796 / JCM 9543 / NBRC 105858 / Y-104</strain>
    </source>
</reference>
<dbReference type="AlphaFoldDB" id="C8XIJ4"/>
<dbReference type="InterPro" id="IPR010428">
    <property type="entry name" value="Zincin_1"/>
</dbReference>
<dbReference type="CDD" id="cd12954">
    <property type="entry name" value="MMP_TTHA0227_like_1"/>
    <property type="match status" value="1"/>
</dbReference>
<name>C8XIJ4_NAKMY</name>
<evidence type="ECO:0000313" key="2">
    <source>
        <dbReference type="EMBL" id="ACV80459.1"/>
    </source>
</evidence>
<dbReference type="HOGENOM" id="CLU_118049_1_0_11"/>
<dbReference type="InParanoid" id="C8XIJ4"/>
<dbReference type="Pfam" id="PF06262">
    <property type="entry name" value="Zincin_1"/>
    <property type="match status" value="1"/>
</dbReference>
<dbReference type="InterPro" id="IPR038555">
    <property type="entry name" value="Zincin_1_sf"/>
</dbReference>